<gene>
    <name evidence="2" type="ORF">KIW84_074594</name>
</gene>
<protein>
    <submittedName>
        <fullName evidence="2">Uncharacterized protein</fullName>
    </submittedName>
</protein>
<evidence type="ECO:0000256" key="1">
    <source>
        <dbReference type="SAM" id="MobiDB-lite"/>
    </source>
</evidence>
<comment type="caution">
    <text evidence="2">The sequence shown here is derived from an EMBL/GenBank/DDBJ whole genome shotgun (WGS) entry which is preliminary data.</text>
</comment>
<sequence length="128" mass="14843">MNAKLENMPGFVHMVNNSSDMLVDVFEGNMKVIRFDYNSMNKMIKVPPKKKTEFQMMDHMSQHRARHVYPQHKGKTKKVDTPKPTMKIVKQKTPSISPMKSKKYGPSKTALIKKNIPQRSLAMNRIKL</sequence>
<proteinExistence type="predicted"/>
<dbReference type="Gramene" id="Psat07G0459400-T1">
    <property type="protein sequence ID" value="KAI5388997.1"/>
    <property type="gene ID" value="KIW84_074594"/>
</dbReference>
<feature type="region of interest" description="Disordered" evidence="1">
    <location>
        <begin position="59"/>
        <end position="112"/>
    </location>
</feature>
<keyword evidence="3" id="KW-1185">Reference proteome</keyword>
<evidence type="ECO:0000313" key="2">
    <source>
        <dbReference type="EMBL" id="KAI5388997.1"/>
    </source>
</evidence>
<feature type="compositionally biased region" description="Basic residues" evidence="1">
    <location>
        <begin position="62"/>
        <end position="76"/>
    </location>
</feature>
<dbReference type="EMBL" id="JAMSHJ010000007">
    <property type="protein sequence ID" value="KAI5388997.1"/>
    <property type="molecule type" value="Genomic_DNA"/>
</dbReference>
<reference evidence="2 3" key="1">
    <citation type="journal article" date="2022" name="Nat. Genet.">
        <title>Improved pea reference genome and pan-genome highlight genomic features and evolutionary characteristics.</title>
        <authorList>
            <person name="Yang T."/>
            <person name="Liu R."/>
            <person name="Luo Y."/>
            <person name="Hu S."/>
            <person name="Wang D."/>
            <person name="Wang C."/>
            <person name="Pandey M.K."/>
            <person name="Ge S."/>
            <person name="Xu Q."/>
            <person name="Li N."/>
            <person name="Li G."/>
            <person name="Huang Y."/>
            <person name="Saxena R.K."/>
            <person name="Ji Y."/>
            <person name="Li M."/>
            <person name="Yan X."/>
            <person name="He Y."/>
            <person name="Liu Y."/>
            <person name="Wang X."/>
            <person name="Xiang C."/>
            <person name="Varshney R.K."/>
            <person name="Ding H."/>
            <person name="Gao S."/>
            <person name="Zong X."/>
        </authorList>
    </citation>
    <scope>NUCLEOTIDE SEQUENCE [LARGE SCALE GENOMIC DNA]</scope>
    <source>
        <strain evidence="2 3">cv. Zhongwan 6</strain>
    </source>
</reference>
<dbReference type="Proteomes" id="UP001058974">
    <property type="component" value="Chromosome 7"/>
</dbReference>
<dbReference type="AlphaFoldDB" id="A0A9D4VT81"/>
<evidence type="ECO:0000313" key="3">
    <source>
        <dbReference type="Proteomes" id="UP001058974"/>
    </source>
</evidence>
<organism evidence="2 3">
    <name type="scientific">Pisum sativum</name>
    <name type="common">Garden pea</name>
    <name type="synonym">Lathyrus oleraceus</name>
    <dbReference type="NCBI Taxonomy" id="3888"/>
    <lineage>
        <taxon>Eukaryota</taxon>
        <taxon>Viridiplantae</taxon>
        <taxon>Streptophyta</taxon>
        <taxon>Embryophyta</taxon>
        <taxon>Tracheophyta</taxon>
        <taxon>Spermatophyta</taxon>
        <taxon>Magnoliopsida</taxon>
        <taxon>eudicotyledons</taxon>
        <taxon>Gunneridae</taxon>
        <taxon>Pentapetalae</taxon>
        <taxon>rosids</taxon>
        <taxon>fabids</taxon>
        <taxon>Fabales</taxon>
        <taxon>Fabaceae</taxon>
        <taxon>Papilionoideae</taxon>
        <taxon>50 kb inversion clade</taxon>
        <taxon>NPAAA clade</taxon>
        <taxon>Hologalegina</taxon>
        <taxon>IRL clade</taxon>
        <taxon>Fabeae</taxon>
        <taxon>Lathyrus</taxon>
    </lineage>
</organism>
<name>A0A9D4VT81_PEA</name>
<accession>A0A9D4VT81</accession>